<name>A0A8J7LXZ9_9BACT</name>
<protein>
    <submittedName>
        <fullName evidence="3">Prepilin-type N-terminal cleavage/methylation domain-containing protein</fullName>
    </submittedName>
</protein>
<keyword evidence="2" id="KW-0812">Transmembrane</keyword>
<keyword evidence="1" id="KW-0488">Methylation</keyword>
<dbReference type="Proteomes" id="UP000636888">
    <property type="component" value="Unassembled WGS sequence"/>
</dbReference>
<dbReference type="Gene3D" id="3.30.700.10">
    <property type="entry name" value="Glycoprotein, Type 4 Pilin"/>
    <property type="match status" value="1"/>
</dbReference>
<dbReference type="PRINTS" id="PR00813">
    <property type="entry name" value="BCTERIALGSPG"/>
</dbReference>
<evidence type="ECO:0000256" key="1">
    <source>
        <dbReference type="ARBA" id="ARBA00022481"/>
    </source>
</evidence>
<gene>
    <name evidence="3" type="ORF">JFN93_04445</name>
</gene>
<dbReference type="GO" id="GO:0015628">
    <property type="term" value="P:protein secretion by the type II secretion system"/>
    <property type="evidence" value="ECO:0007669"/>
    <property type="project" value="InterPro"/>
</dbReference>
<reference evidence="3" key="1">
    <citation type="submission" date="2020-12" db="EMBL/GenBank/DDBJ databases">
        <title>Geomonas sp. Red875, isolated from river sediment.</title>
        <authorList>
            <person name="Xu Z."/>
            <person name="Zhang Z."/>
            <person name="Masuda Y."/>
            <person name="Itoh H."/>
            <person name="Senoo K."/>
        </authorList>
    </citation>
    <scope>NUCLEOTIDE SEQUENCE</scope>
    <source>
        <strain evidence="3">Red875</strain>
    </source>
</reference>
<dbReference type="GO" id="GO:0015627">
    <property type="term" value="C:type II protein secretion system complex"/>
    <property type="evidence" value="ECO:0007669"/>
    <property type="project" value="InterPro"/>
</dbReference>
<dbReference type="Pfam" id="PF07963">
    <property type="entry name" value="N_methyl"/>
    <property type="match status" value="1"/>
</dbReference>
<evidence type="ECO:0000256" key="2">
    <source>
        <dbReference type="SAM" id="Phobius"/>
    </source>
</evidence>
<keyword evidence="4" id="KW-1185">Reference proteome</keyword>
<dbReference type="RefSeq" id="WP_199382792.1">
    <property type="nucleotide sequence ID" value="NZ_JAEMHM010000003.1"/>
</dbReference>
<accession>A0A8J7LXZ9</accession>
<keyword evidence="2" id="KW-1133">Transmembrane helix</keyword>
<dbReference type="PANTHER" id="PTHR30093">
    <property type="entry name" value="GENERAL SECRETION PATHWAY PROTEIN G"/>
    <property type="match status" value="1"/>
</dbReference>
<dbReference type="EMBL" id="JAEMHM010000003">
    <property type="protein sequence ID" value="MBJ6723952.1"/>
    <property type="molecule type" value="Genomic_DNA"/>
</dbReference>
<evidence type="ECO:0000313" key="4">
    <source>
        <dbReference type="Proteomes" id="UP000636888"/>
    </source>
</evidence>
<comment type="caution">
    <text evidence="3">The sequence shown here is derived from an EMBL/GenBank/DDBJ whole genome shotgun (WGS) entry which is preliminary data.</text>
</comment>
<dbReference type="AlphaFoldDB" id="A0A8J7LXZ9"/>
<dbReference type="InterPro" id="IPR012902">
    <property type="entry name" value="N_methyl_site"/>
</dbReference>
<dbReference type="SUPFAM" id="SSF54523">
    <property type="entry name" value="Pili subunits"/>
    <property type="match status" value="1"/>
</dbReference>
<keyword evidence="2" id="KW-0472">Membrane</keyword>
<sequence>MSAAVRSRLLPGDRLRRKSQGGFTMVELVIVVAILIALTLMVLPTLKTMKDLARQTRAMEEIRDIEKSVNAYAIDKGVLPNNLSEIGLQGGVPLDPWKRPYVYVNLANGGAPRKDIALVPLNTDFDLYSMGPDGASALSLTDSTSADDVVRGANGSFVGTASKY</sequence>
<proteinExistence type="predicted"/>
<dbReference type="InterPro" id="IPR000983">
    <property type="entry name" value="Bac_GSPG_pilin"/>
</dbReference>
<dbReference type="InterPro" id="IPR045584">
    <property type="entry name" value="Pilin-like"/>
</dbReference>
<evidence type="ECO:0000313" key="3">
    <source>
        <dbReference type="EMBL" id="MBJ6723952.1"/>
    </source>
</evidence>
<organism evidence="3 4">
    <name type="scientific">Geomesophilobacter sediminis</name>
    <dbReference type="NCBI Taxonomy" id="2798584"/>
    <lineage>
        <taxon>Bacteria</taxon>
        <taxon>Pseudomonadati</taxon>
        <taxon>Thermodesulfobacteriota</taxon>
        <taxon>Desulfuromonadia</taxon>
        <taxon>Geobacterales</taxon>
        <taxon>Geobacteraceae</taxon>
        <taxon>Geomesophilobacter</taxon>
    </lineage>
</organism>
<feature type="transmembrane region" description="Helical" evidence="2">
    <location>
        <begin position="21"/>
        <end position="43"/>
    </location>
</feature>